<evidence type="ECO:0000313" key="3">
    <source>
        <dbReference type="Proteomes" id="UP000611554"/>
    </source>
</evidence>
<keyword evidence="3" id="KW-1185">Reference proteome</keyword>
<protein>
    <submittedName>
        <fullName evidence="2">Uncharacterized protein</fullName>
    </submittedName>
</protein>
<dbReference type="EMBL" id="BMQJ01000019">
    <property type="protein sequence ID" value="GGQ23497.1"/>
    <property type="molecule type" value="Genomic_DNA"/>
</dbReference>
<comment type="caution">
    <text evidence="2">The sequence shown here is derived from an EMBL/GenBank/DDBJ whole genome shotgun (WGS) entry which is preliminary data.</text>
</comment>
<evidence type="ECO:0000313" key="2">
    <source>
        <dbReference type="EMBL" id="GGQ23497.1"/>
    </source>
</evidence>
<proteinExistence type="predicted"/>
<accession>A0ABQ2RF68</accession>
<name>A0ABQ2RF68_9ACTN</name>
<evidence type="ECO:0000256" key="1">
    <source>
        <dbReference type="SAM" id="MobiDB-lite"/>
    </source>
</evidence>
<dbReference type="Proteomes" id="UP000611554">
    <property type="component" value="Unassembled WGS sequence"/>
</dbReference>
<sequence>MKDPGKPLGVLRRVGSRSPGSVPEASGNRTLTWAYGRDPIPRMFREQWQAVASDCIRLYVPGKIDKDKGPGQGLNPCLGVVGRLGLEPRTYGLKEHWGTCRAVMSDAVPERFAW</sequence>
<feature type="region of interest" description="Disordered" evidence="1">
    <location>
        <begin position="1"/>
        <end position="27"/>
    </location>
</feature>
<gene>
    <name evidence="2" type="ORF">GCM10010140_62210</name>
</gene>
<organism evidence="2 3">
    <name type="scientific">Streptosporangium pseudovulgare</name>
    <dbReference type="NCBI Taxonomy" id="35765"/>
    <lineage>
        <taxon>Bacteria</taxon>
        <taxon>Bacillati</taxon>
        <taxon>Actinomycetota</taxon>
        <taxon>Actinomycetes</taxon>
        <taxon>Streptosporangiales</taxon>
        <taxon>Streptosporangiaceae</taxon>
        <taxon>Streptosporangium</taxon>
    </lineage>
</organism>
<reference evidence="3" key="1">
    <citation type="journal article" date="2019" name="Int. J. Syst. Evol. Microbiol.">
        <title>The Global Catalogue of Microorganisms (GCM) 10K type strain sequencing project: providing services to taxonomists for standard genome sequencing and annotation.</title>
        <authorList>
            <consortium name="The Broad Institute Genomics Platform"/>
            <consortium name="The Broad Institute Genome Sequencing Center for Infectious Disease"/>
            <person name="Wu L."/>
            <person name="Ma J."/>
        </authorList>
    </citation>
    <scope>NUCLEOTIDE SEQUENCE [LARGE SCALE GENOMIC DNA]</scope>
    <source>
        <strain evidence="3">JCM 3115</strain>
    </source>
</reference>